<organism evidence="7 8">
    <name type="scientific">Siphonobacter curvatus</name>
    <dbReference type="NCBI Taxonomy" id="2094562"/>
    <lineage>
        <taxon>Bacteria</taxon>
        <taxon>Pseudomonadati</taxon>
        <taxon>Bacteroidota</taxon>
        <taxon>Cytophagia</taxon>
        <taxon>Cytophagales</taxon>
        <taxon>Cytophagaceae</taxon>
        <taxon>Siphonobacter</taxon>
    </lineage>
</organism>
<feature type="transmembrane region" description="Helical" evidence="5">
    <location>
        <begin position="45"/>
        <end position="65"/>
    </location>
</feature>
<dbReference type="Pfam" id="PF04932">
    <property type="entry name" value="Wzy_C"/>
    <property type="match status" value="1"/>
</dbReference>
<dbReference type="PANTHER" id="PTHR37422">
    <property type="entry name" value="TEICHURONIC ACID BIOSYNTHESIS PROTEIN TUAE"/>
    <property type="match status" value="1"/>
</dbReference>
<evidence type="ECO:0000256" key="3">
    <source>
        <dbReference type="ARBA" id="ARBA00022989"/>
    </source>
</evidence>
<protein>
    <recommendedName>
        <fullName evidence="6">O-antigen ligase-related domain-containing protein</fullName>
    </recommendedName>
</protein>
<keyword evidence="4 5" id="KW-0472">Membrane</keyword>
<keyword evidence="8" id="KW-1185">Reference proteome</keyword>
<gene>
    <name evidence="7" type="ORF">C5O19_24465</name>
</gene>
<feature type="transmembrane region" description="Helical" evidence="5">
    <location>
        <begin position="361"/>
        <end position="382"/>
    </location>
</feature>
<evidence type="ECO:0000256" key="1">
    <source>
        <dbReference type="ARBA" id="ARBA00004141"/>
    </source>
</evidence>
<sequence length="576" mass="67707">MFHTKNIRLNKLTLARVFVTGLIILPLIVSLLFNHLESFGLSYQPSLYISFFNIFYIIIVFLYVIKQKKLNIFITHIDIILILVYIYYNFQVLNTSTFSVLGINYQTSILLITYYLLLRIINHNYIKDISLFSLMIIFFIFFYILINYPTKSTLSSLKLVFNNTGILSAYLCILTPSIFLIIDLNTNSNKTLVLAIIILGLMLFILKSRSSLIAYSIGIIYLLYNKTHLKNKFFYIIGFLSFTMLPLYLLMNLKKSSFKGRKFIYELCLDLCKDSPLTGYGYKSFDHLYNMHQADFFKKNIHSYDLHLLADNIHLSLNDYIHTYIENGIIGLILFLLLLYFSLSTINSIKDDKYLKSSILIFYTLCLFSYPLQIFSIQVYIISLLSWLSKTSKKQYIIKNKIIHISMYIGMIISLLYNIFNLSNTLKWKKAYELSTINQTNSLLLYKNIEFFFTWNNAFLLEYGILLNEQNKFVESFKILEILIHLYSDTEIYVLQGDNLVNFNKPKSKYYYEIASFMTPNRLLPKYKLMSFYMSTKQTDKAYYKALEILETPMKINNPTGFLIKKEASKIITNFK</sequence>
<accession>A0A2S7IFD3</accession>
<evidence type="ECO:0000256" key="5">
    <source>
        <dbReference type="SAM" id="Phobius"/>
    </source>
</evidence>
<feature type="transmembrane region" description="Helical" evidence="5">
    <location>
        <begin position="12"/>
        <end position="33"/>
    </location>
</feature>
<dbReference type="Proteomes" id="UP000239590">
    <property type="component" value="Unassembled WGS sequence"/>
</dbReference>
<evidence type="ECO:0000313" key="8">
    <source>
        <dbReference type="Proteomes" id="UP000239590"/>
    </source>
</evidence>
<feature type="transmembrane region" description="Helical" evidence="5">
    <location>
        <begin position="96"/>
        <end position="117"/>
    </location>
</feature>
<feature type="transmembrane region" description="Helical" evidence="5">
    <location>
        <begin position="129"/>
        <end position="146"/>
    </location>
</feature>
<dbReference type="GO" id="GO:0016020">
    <property type="term" value="C:membrane"/>
    <property type="evidence" value="ECO:0007669"/>
    <property type="project" value="UniProtKB-SubCell"/>
</dbReference>
<dbReference type="InterPro" id="IPR051533">
    <property type="entry name" value="WaaL-like"/>
</dbReference>
<evidence type="ECO:0000259" key="6">
    <source>
        <dbReference type="Pfam" id="PF04932"/>
    </source>
</evidence>
<feature type="transmembrane region" description="Helical" evidence="5">
    <location>
        <begin position="192"/>
        <end position="221"/>
    </location>
</feature>
<feature type="transmembrane region" description="Helical" evidence="5">
    <location>
        <begin position="233"/>
        <end position="253"/>
    </location>
</feature>
<name>A0A2S7IFD3_9BACT</name>
<proteinExistence type="predicted"/>
<comment type="caution">
    <text evidence="7">The sequence shown here is derived from an EMBL/GenBank/DDBJ whole genome shotgun (WGS) entry which is preliminary data.</text>
</comment>
<dbReference type="InterPro" id="IPR007016">
    <property type="entry name" value="O-antigen_ligase-rel_domated"/>
</dbReference>
<feature type="domain" description="O-antigen ligase-related" evidence="6">
    <location>
        <begin position="194"/>
        <end position="336"/>
    </location>
</feature>
<comment type="subcellular location">
    <subcellularLocation>
        <location evidence="1">Membrane</location>
        <topology evidence="1">Multi-pass membrane protein</topology>
    </subcellularLocation>
</comment>
<dbReference type="EMBL" id="PTRA01000009">
    <property type="protein sequence ID" value="PQA53403.1"/>
    <property type="molecule type" value="Genomic_DNA"/>
</dbReference>
<reference evidence="8" key="1">
    <citation type="submission" date="2018-02" db="EMBL/GenBank/DDBJ databases">
        <title>Genome sequencing of Solimonas sp. HR-BB.</title>
        <authorList>
            <person name="Lee Y."/>
            <person name="Jeon C.O."/>
        </authorList>
    </citation>
    <scope>NUCLEOTIDE SEQUENCE [LARGE SCALE GENOMIC DNA]</scope>
    <source>
        <strain evidence="8">HR-U</strain>
    </source>
</reference>
<feature type="transmembrane region" description="Helical" evidence="5">
    <location>
        <begin position="402"/>
        <end position="420"/>
    </location>
</feature>
<evidence type="ECO:0000256" key="4">
    <source>
        <dbReference type="ARBA" id="ARBA00023136"/>
    </source>
</evidence>
<feature type="transmembrane region" description="Helical" evidence="5">
    <location>
        <begin position="72"/>
        <end position="90"/>
    </location>
</feature>
<evidence type="ECO:0000256" key="2">
    <source>
        <dbReference type="ARBA" id="ARBA00022692"/>
    </source>
</evidence>
<dbReference type="PANTHER" id="PTHR37422:SF13">
    <property type="entry name" value="LIPOPOLYSACCHARIDE BIOSYNTHESIS PROTEIN PA4999-RELATED"/>
    <property type="match status" value="1"/>
</dbReference>
<dbReference type="AlphaFoldDB" id="A0A2S7IFD3"/>
<feature type="transmembrane region" description="Helical" evidence="5">
    <location>
        <begin position="329"/>
        <end position="349"/>
    </location>
</feature>
<keyword evidence="3 5" id="KW-1133">Transmembrane helix</keyword>
<keyword evidence="2 5" id="KW-0812">Transmembrane</keyword>
<feature type="transmembrane region" description="Helical" evidence="5">
    <location>
        <begin position="166"/>
        <end position="185"/>
    </location>
</feature>
<evidence type="ECO:0000313" key="7">
    <source>
        <dbReference type="EMBL" id="PQA53403.1"/>
    </source>
</evidence>